<protein>
    <submittedName>
        <fullName evidence="1">Squalene/phytoene synthase family protein</fullName>
    </submittedName>
</protein>
<dbReference type="EMBL" id="JAEKJA010000009">
    <property type="protein sequence ID" value="MBJ3776533.1"/>
    <property type="molecule type" value="Genomic_DNA"/>
</dbReference>
<name>A0A934MGF7_9HYPH</name>
<dbReference type="RefSeq" id="WP_198882428.1">
    <property type="nucleotide sequence ID" value="NZ_JAEKJA010000009.1"/>
</dbReference>
<dbReference type="AlphaFoldDB" id="A0A934MGF7"/>
<dbReference type="Gene3D" id="1.10.600.10">
    <property type="entry name" value="Farnesyl Diphosphate Synthase"/>
    <property type="match status" value="1"/>
</dbReference>
<dbReference type="InterPro" id="IPR008949">
    <property type="entry name" value="Isoprenoid_synthase_dom_sf"/>
</dbReference>
<dbReference type="SUPFAM" id="SSF48576">
    <property type="entry name" value="Terpenoid synthases"/>
    <property type="match status" value="1"/>
</dbReference>
<dbReference type="Proteomes" id="UP000609531">
    <property type="component" value="Unassembled WGS sequence"/>
</dbReference>
<gene>
    <name evidence="1" type="ORF">JCR33_12575</name>
</gene>
<accession>A0A934MGF7</accession>
<proteinExistence type="predicted"/>
<organism evidence="1 2">
    <name type="scientific">Acuticoccus mangrovi</name>
    <dbReference type="NCBI Taxonomy" id="2796142"/>
    <lineage>
        <taxon>Bacteria</taxon>
        <taxon>Pseudomonadati</taxon>
        <taxon>Pseudomonadota</taxon>
        <taxon>Alphaproteobacteria</taxon>
        <taxon>Hyphomicrobiales</taxon>
        <taxon>Amorphaceae</taxon>
        <taxon>Acuticoccus</taxon>
    </lineage>
</organism>
<reference evidence="1" key="1">
    <citation type="submission" date="2020-12" db="EMBL/GenBank/DDBJ databases">
        <title>Bacterial taxonomy.</title>
        <authorList>
            <person name="Pan X."/>
        </authorList>
    </citation>
    <scope>NUCLEOTIDE SEQUENCE</scope>
    <source>
        <strain evidence="1">B2012</strain>
    </source>
</reference>
<dbReference type="InterPro" id="IPR002060">
    <property type="entry name" value="Squ/phyt_synthse"/>
</dbReference>
<evidence type="ECO:0000313" key="2">
    <source>
        <dbReference type="Proteomes" id="UP000609531"/>
    </source>
</evidence>
<dbReference type="Pfam" id="PF00494">
    <property type="entry name" value="SQS_PSY"/>
    <property type="match status" value="1"/>
</dbReference>
<evidence type="ECO:0000313" key="1">
    <source>
        <dbReference type="EMBL" id="MBJ3776533.1"/>
    </source>
</evidence>
<sequence length="284" mass="29741">MSLDETVRQGDRTAYLAALFAPPEARGALIALAAYRLELARVVAMGVEPMAAEIRLQWWRDAIRNEGFGEGASVPLVTALREAAARYRWPIDTLCGVSEGYIHDLYADPFADRDAFDGYAGETRGALVQLAAMALGVEALGEAEGLAAARTAAVAAGYAGVALVAAEAALAVVPELTRGRSMIPADAFEDAAGAPLSAVLPEGGATLPDAAKTAAVRALIDHGFAAEQEMRRHLGGVAAEVRAAFLPALTARLSLERAARRPLAPRPPGALALQLALWRAARRL</sequence>
<comment type="caution">
    <text evidence="1">The sequence shown here is derived from an EMBL/GenBank/DDBJ whole genome shotgun (WGS) entry which is preliminary data.</text>
</comment>
<keyword evidence="2" id="KW-1185">Reference proteome</keyword>